<dbReference type="Pfam" id="PF02498">
    <property type="entry name" value="Bro-N"/>
    <property type="match status" value="1"/>
</dbReference>
<dbReference type="PROSITE" id="PS51750">
    <property type="entry name" value="BRO_N"/>
    <property type="match status" value="1"/>
</dbReference>
<dbReference type="SMART" id="SM01040">
    <property type="entry name" value="Bro-N"/>
    <property type="match status" value="1"/>
</dbReference>
<dbReference type="Pfam" id="PF03374">
    <property type="entry name" value="ANT"/>
    <property type="match status" value="1"/>
</dbReference>
<evidence type="ECO:0000259" key="2">
    <source>
        <dbReference type="PROSITE" id="PS51750"/>
    </source>
</evidence>
<evidence type="ECO:0000313" key="3">
    <source>
        <dbReference type="EMBL" id="NFC47399.1"/>
    </source>
</evidence>
<sequence>MSNLLKKDFFSKDGLFNITVTLDNGEILFDVETVAKSLGLVGVSTKSGGRKYEWIRWDRVNEYLKISPQVGKGDFIPEPAVYKLAFKASNEIAEKFQDWLAVEVLPSIRKHGSYMTENVLDEVINNPDFGIKLLTELKKEKEEKKKLELKNKQKDQLIGELKPKADYTDRILKNKGLVTTTQIAKDYGMSAQEMNKLLHDLKVQYKQSGQWLLYSRYHSKGYTHSETIDIVRSDGTPDITMNTKWTQKGRLFLYNLLKSKNVLPIIEQTAESEIAVGREI</sequence>
<accession>A0A6G4D0A0</accession>
<proteinExistence type="predicted"/>
<keyword evidence="1" id="KW-0175">Coiled coil</keyword>
<organism evidence="3">
    <name type="scientific">Clostridium botulinum</name>
    <dbReference type="NCBI Taxonomy" id="1491"/>
    <lineage>
        <taxon>Bacteria</taxon>
        <taxon>Bacillati</taxon>
        <taxon>Bacillota</taxon>
        <taxon>Clostridia</taxon>
        <taxon>Eubacteriales</taxon>
        <taxon>Clostridiaceae</taxon>
        <taxon>Clostridium</taxon>
    </lineage>
</organism>
<dbReference type="InterPro" id="IPR003497">
    <property type="entry name" value="BRO_N_domain"/>
</dbReference>
<name>A0A6G4D0A0_CLOBO</name>
<comment type="caution">
    <text evidence="3">The sequence shown here is derived from an EMBL/GenBank/DDBJ whole genome shotgun (WGS) entry which is preliminary data.</text>
</comment>
<dbReference type="InterPro" id="IPR005039">
    <property type="entry name" value="Ant_C"/>
</dbReference>
<dbReference type="AlphaFoldDB" id="A0A6G4D0A0"/>
<protein>
    <submittedName>
        <fullName evidence="3">Phage antirepressor protein</fullName>
    </submittedName>
</protein>
<feature type="coiled-coil region" evidence="1">
    <location>
        <begin position="130"/>
        <end position="157"/>
    </location>
</feature>
<reference evidence="3" key="1">
    <citation type="submission" date="2019-02" db="EMBL/GenBank/DDBJ databases">
        <title>Genome sequencing of Clostridium botulinum clinical isolates.</title>
        <authorList>
            <person name="Brunt J."/>
            <person name="Van Vliet A.H.M."/>
            <person name="Stringer S.C."/>
            <person name="Grant K.A."/>
            <person name="Carter A.C."/>
            <person name="Peck M.W."/>
        </authorList>
    </citation>
    <scope>NUCLEOTIDE SEQUENCE</scope>
    <source>
        <strain evidence="3">H065060505</strain>
    </source>
</reference>
<feature type="domain" description="Bro-N" evidence="2">
    <location>
        <begin position="2"/>
        <end position="112"/>
    </location>
</feature>
<gene>
    <name evidence="3" type="ORF">EXN05_09005</name>
</gene>
<dbReference type="GO" id="GO:0003677">
    <property type="term" value="F:DNA binding"/>
    <property type="evidence" value="ECO:0007669"/>
    <property type="project" value="InterPro"/>
</dbReference>
<dbReference type="EMBL" id="SGMF01000015">
    <property type="protein sequence ID" value="NFC47399.1"/>
    <property type="molecule type" value="Genomic_DNA"/>
</dbReference>
<evidence type="ECO:0000256" key="1">
    <source>
        <dbReference type="SAM" id="Coils"/>
    </source>
</evidence>